<feature type="signal peptide" evidence="5">
    <location>
        <begin position="1"/>
        <end position="20"/>
    </location>
</feature>
<keyword evidence="5" id="KW-0732">Signal</keyword>
<evidence type="ECO:0000256" key="2">
    <source>
        <dbReference type="ARBA" id="ARBA00022448"/>
    </source>
</evidence>
<organism evidence="7 8">
    <name type="scientific">Nonomuraea mangrovi</name>
    <dbReference type="NCBI Taxonomy" id="2316207"/>
    <lineage>
        <taxon>Bacteria</taxon>
        <taxon>Bacillati</taxon>
        <taxon>Actinomycetota</taxon>
        <taxon>Actinomycetes</taxon>
        <taxon>Streptosporangiales</taxon>
        <taxon>Streptosporangiaceae</taxon>
        <taxon>Nonomuraea</taxon>
    </lineage>
</organism>
<keyword evidence="2 4" id="KW-0813">Transport</keyword>
<comment type="similarity">
    <text evidence="1 4">Belongs to the PstS family.</text>
</comment>
<dbReference type="NCBIfam" id="TIGR00975">
    <property type="entry name" value="3a0107s03"/>
    <property type="match status" value="1"/>
</dbReference>
<feature type="domain" description="PBP" evidence="6">
    <location>
        <begin position="34"/>
        <end position="317"/>
    </location>
</feature>
<dbReference type="EMBL" id="JBHUFV010000043">
    <property type="protein sequence ID" value="MFD1935475.1"/>
    <property type="molecule type" value="Genomic_DNA"/>
</dbReference>
<feature type="chain" id="PRO_5046754763" description="Phosphate-binding protein" evidence="5">
    <location>
        <begin position="21"/>
        <end position="348"/>
    </location>
</feature>
<dbReference type="Gene3D" id="3.40.190.10">
    <property type="entry name" value="Periplasmic binding protein-like II"/>
    <property type="match status" value="2"/>
</dbReference>
<dbReference type="PROSITE" id="PS51257">
    <property type="entry name" value="PROKAR_LIPOPROTEIN"/>
    <property type="match status" value="1"/>
</dbReference>
<dbReference type="SUPFAM" id="SSF53850">
    <property type="entry name" value="Periplasmic binding protein-like II"/>
    <property type="match status" value="1"/>
</dbReference>
<evidence type="ECO:0000256" key="4">
    <source>
        <dbReference type="PIRNR" id="PIRNR002756"/>
    </source>
</evidence>
<gene>
    <name evidence="7" type="primary">pstS</name>
    <name evidence="7" type="ORF">ACFSKW_28780</name>
</gene>
<comment type="caution">
    <text evidence="7">The sequence shown here is derived from an EMBL/GenBank/DDBJ whole genome shotgun (WGS) entry which is preliminary data.</text>
</comment>
<sequence length="348" mass="36850">MPKLTATVGCVALAALALTACVPDSRQNVVAAGDIATIRGSGSSAQLGAMNAWRSDFHKAYPGVRIDYQANGSDAGVRDFINGVTVFAGSDMPLKPEEQVLADKRCGSRALHLPMVVGPIAVAYNLPSAPGLKLSPATMTGVFNGRITKWDAREIVADNRGARLPHTDIKVLYRSDNSGTSHNFTAYLRAAGGWPYKPSGTWPAPGRGVESSGGIVNAVQETEGSIGYLEYGFASDAKLQIAKVRNGAGEFVALTPESASRSLSGAKVVGENGDLVMRLDYRTKKTGAYPIILVTYEIACHEGSDPQLRNFLRYTAGNAGQSYLSLFGYAPLPPEVIVRVRAQIAAMT</sequence>
<dbReference type="PANTHER" id="PTHR42996:SF1">
    <property type="entry name" value="PHOSPHATE-BINDING PROTEIN PSTS"/>
    <property type="match status" value="1"/>
</dbReference>
<evidence type="ECO:0000256" key="5">
    <source>
        <dbReference type="SAM" id="SignalP"/>
    </source>
</evidence>
<evidence type="ECO:0000313" key="8">
    <source>
        <dbReference type="Proteomes" id="UP001597368"/>
    </source>
</evidence>
<evidence type="ECO:0000256" key="3">
    <source>
        <dbReference type="ARBA" id="ARBA00022592"/>
    </source>
</evidence>
<evidence type="ECO:0000313" key="7">
    <source>
        <dbReference type="EMBL" id="MFD1935475.1"/>
    </source>
</evidence>
<dbReference type="InterPro" id="IPR050962">
    <property type="entry name" value="Phosphate-bind_PstS"/>
</dbReference>
<dbReference type="Proteomes" id="UP001597368">
    <property type="component" value="Unassembled WGS sequence"/>
</dbReference>
<evidence type="ECO:0000256" key="1">
    <source>
        <dbReference type="ARBA" id="ARBA00008725"/>
    </source>
</evidence>
<dbReference type="RefSeq" id="WP_379575592.1">
    <property type="nucleotide sequence ID" value="NZ_JBHUFV010000043.1"/>
</dbReference>
<keyword evidence="3 4" id="KW-0592">Phosphate transport</keyword>
<dbReference type="PANTHER" id="PTHR42996">
    <property type="entry name" value="PHOSPHATE-BINDING PROTEIN PSTS"/>
    <property type="match status" value="1"/>
</dbReference>
<accession>A0ABW4T2Z0</accession>
<name>A0ABW4T2Z0_9ACTN</name>
<dbReference type="InterPro" id="IPR024370">
    <property type="entry name" value="PBP_domain"/>
</dbReference>
<proteinExistence type="inferred from homology"/>
<dbReference type="InterPro" id="IPR005673">
    <property type="entry name" value="ABC_phos-bd_PstS"/>
</dbReference>
<dbReference type="PIRSF" id="PIRSF002756">
    <property type="entry name" value="PstS"/>
    <property type="match status" value="1"/>
</dbReference>
<protein>
    <recommendedName>
        <fullName evidence="4">Phosphate-binding protein</fullName>
    </recommendedName>
</protein>
<keyword evidence="8" id="KW-1185">Reference proteome</keyword>
<dbReference type="CDD" id="cd13565">
    <property type="entry name" value="PBP2_PstS"/>
    <property type="match status" value="1"/>
</dbReference>
<reference evidence="8" key="1">
    <citation type="journal article" date="2019" name="Int. J. Syst. Evol. Microbiol.">
        <title>The Global Catalogue of Microorganisms (GCM) 10K type strain sequencing project: providing services to taxonomists for standard genome sequencing and annotation.</title>
        <authorList>
            <consortium name="The Broad Institute Genomics Platform"/>
            <consortium name="The Broad Institute Genome Sequencing Center for Infectious Disease"/>
            <person name="Wu L."/>
            <person name="Ma J."/>
        </authorList>
    </citation>
    <scope>NUCLEOTIDE SEQUENCE [LARGE SCALE GENOMIC DNA]</scope>
    <source>
        <strain evidence="8">ICMP 6774ER</strain>
    </source>
</reference>
<evidence type="ECO:0000259" key="6">
    <source>
        <dbReference type="Pfam" id="PF12849"/>
    </source>
</evidence>
<dbReference type="Pfam" id="PF12849">
    <property type="entry name" value="PBP_like_2"/>
    <property type="match status" value="1"/>
</dbReference>